<organism evidence="2">
    <name type="scientific">Schizophyllum commune (strain H4-8 / FGSC 9210)</name>
    <name type="common">Split gill fungus</name>
    <dbReference type="NCBI Taxonomy" id="578458"/>
    <lineage>
        <taxon>Eukaryota</taxon>
        <taxon>Fungi</taxon>
        <taxon>Dikarya</taxon>
        <taxon>Basidiomycota</taxon>
        <taxon>Agaricomycotina</taxon>
        <taxon>Agaricomycetes</taxon>
        <taxon>Agaricomycetidae</taxon>
        <taxon>Agaricales</taxon>
        <taxon>Schizophyllaceae</taxon>
        <taxon>Schizophyllum</taxon>
    </lineage>
</organism>
<sequence>MAHGSAQDEEGSTPPLCPNSPALINTLPTELLRPILLYACSDESLILPPTREAYPRRYARIHLHPPALIMSWVCQLWADIAVTDAEFWTPPIRIDFYNFEADTEGYSTNEHLAYKLLERREDLISRSLSLLQCYLTRSRLAPLHVELQALLYHEGYWEEIVGKIVRLVFTTFARWKTCVMPAFLAHVVPELAPGVIPELLEHVEVRHTWHDISVESFSNAPRLHSWTGPVANSAGTLPWAQLTELRVHDFTSMVAVTDILASCRRLVTLEVCVGQQGNEPGGSVHEVPCLEDVTFVMDSPQVLVHLLSTLILPRLRRLCLHGVGLAGRRTLLEEAYGRLRLDAWPMREFDAFLVRSQCTITALKLKTIIIPINDFLGMLERLPSISDFVLEEESSVREDVLGMIPGSSVTDDLLHRMTAVKGGPPPLLPCLTRWTIEGILHFSHQALVDMVKSRTHPRLEYLSINAADGSVPDEMEDSTRSSLEAAMTEDGFLGFECKVTRVRAFSSIA</sequence>
<dbReference type="GeneID" id="9590931"/>
<name>D8QDJ3_SCHCM</name>
<evidence type="ECO:0008006" key="3">
    <source>
        <dbReference type="Google" id="ProtNLM"/>
    </source>
</evidence>
<evidence type="ECO:0000313" key="2">
    <source>
        <dbReference type="Proteomes" id="UP000007431"/>
    </source>
</evidence>
<accession>D8QDJ3</accession>
<keyword evidence="2" id="KW-1185">Reference proteome</keyword>
<protein>
    <recommendedName>
        <fullName evidence="3">F-box domain-containing protein</fullName>
    </recommendedName>
</protein>
<dbReference type="EMBL" id="GL377310">
    <property type="protein sequence ID" value="EFI93688.1"/>
    <property type="molecule type" value="Genomic_DNA"/>
</dbReference>
<feature type="non-terminal residue" evidence="1">
    <location>
        <position position="509"/>
    </location>
</feature>
<dbReference type="OrthoDB" id="2951865at2759"/>
<proteinExistence type="predicted"/>
<dbReference type="VEuPathDB" id="FungiDB:SCHCODRAFT_01132665"/>
<dbReference type="HOGENOM" id="CLU_042440_0_0_1"/>
<dbReference type="Proteomes" id="UP000007431">
    <property type="component" value="Unassembled WGS sequence"/>
</dbReference>
<dbReference type="KEGG" id="scm:SCHCO_01132665"/>
<dbReference type="InParanoid" id="D8QDJ3"/>
<gene>
    <name evidence="1" type="ORF">SCHCODRAFT_111931</name>
</gene>
<dbReference type="AlphaFoldDB" id="D8QDJ3"/>
<evidence type="ECO:0000313" key="1">
    <source>
        <dbReference type="EMBL" id="EFI93688.1"/>
    </source>
</evidence>
<reference evidence="1 2" key="1">
    <citation type="journal article" date="2010" name="Nat. Biotechnol.">
        <title>Genome sequence of the model mushroom Schizophyllum commune.</title>
        <authorList>
            <person name="Ohm R.A."/>
            <person name="de Jong J.F."/>
            <person name="Lugones L.G."/>
            <person name="Aerts A."/>
            <person name="Kothe E."/>
            <person name="Stajich J.E."/>
            <person name="de Vries R.P."/>
            <person name="Record E."/>
            <person name="Levasseur A."/>
            <person name="Baker S.E."/>
            <person name="Bartholomew K.A."/>
            <person name="Coutinho P.M."/>
            <person name="Erdmann S."/>
            <person name="Fowler T.J."/>
            <person name="Gathman A.C."/>
            <person name="Lombard V."/>
            <person name="Henrissat B."/>
            <person name="Knabe N."/>
            <person name="Kuees U."/>
            <person name="Lilly W.W."/>
            <person name="Lindquist E."/>
            <person name="Lucas S."/>
            <person name="Magnuson J.K."/>
            <person name="Piumi F."/>
            <person name="Raudaskoski M."/>
            <person name="Salamov A."/>
            <person name="Schmutz J."/>
            <person name="Schwarze F.W.M.R."/>
            <person name="vanKuyk P.A."/>
            <person name="Horton J.S."/>
            <person name="Grigoriev I.V."/>
            <person name="Woesten H.A.B."/>
        </authorList>
    </citation>
    <scope>NUCLEOTIDE SEQUENCE [LARGE SCALE GENOMIC DNA]</scope>
    <source>
        <strain evidence="2">H4-8 / FGSC 9210</strain>
    </source>
</reference>
<dbReference type="RefSeq" id="XP_003028591.1">
    <property type="nucleotide sequence ID" value="XM_003028545.1"/>
</dbReference>